<proteinExistence type="predicted"/>
<keyword evidence="2" id="KW-0808">Transferase</keyword>
<dbReference type="GO" id="GO:0004845">
    <property type="term" value="F:uracil phosphoribosyltransferase activity"/>
    <property type="evidence" value="ECO:0007669"/>
    <property type="project" value="UniProtKB-EC"/>
</dbReference>
<feature type="compositionally biased region" description="Basic residues" evidence="1">
    <location>
        <begin position="100"/>
        <end position="110"/>
    </location>
</feature>
<feature type="compositionally biased region" description="Basic residues" evidence="1">
    <location>
        <begin position="143"/>
        <end position="152"/>
    </location>
</feature>
<feature type="compositionally biased region" description="Low complexity" evidence="1">
    <location>
        <begin position="18"/>
        <end position="28"/>
    </location>
</feature>
<accession>A0A6J4IFI5</accession>
<reference evidence="2" key="1">
    <citation type="submission" date="2020-02" db="EMBL/GenBank/DDBJ databases">
        <authorList>
            <person name="Meier V. D."/>
        </authorList>
    </citation>
    <scope>NUCLEOTIDE SEQUENCE</scope>
    <source>
        <strain evidence="2">AVDCRST_MAG08</strain>
    </source>
</reference>
<protein>
    <submittedName>
        <fullName evidence="2">Uracil phosphoribosyltransferase</fullName>
        <ecNumber evidence="2">2.4.2.9</ecNumber>
    </submittedName>
</protein>
<organism evidence="2">
    <name type="scientific">uncultured Acetobacteraceae bacterium</name>
    <dbReference type="NCBI Taxonomy" id="169975"/>
    <lineage>
        <taxon>Bacteria</taxon>
        <taxon>Pseudomonadati</taxon>
        <taxon>Pseudomonadota</taxon>
        <taxon>Alphaproteobacteria</taxon>
        <taxon>Acetobacterales</taxon>
        <taxon>Acetobacteraceae</taxon>
        <taxon>environmental samples</taxon>
    </lineage>
</organism>
<feature type="compositionally biased region" description="Basic and acidic residues" evidence="1">
    <location>
        <begin position="1"/>
        <end position="14"/>
    </location>
</feature>
<name>A0A6J4IFI5_9PROT</name>
<gene>
    <name evidence="2" type="ORF">AVDCRST_MAG08-2153</name>
</gene>
<dbReference type="EMBL" id="CADCTG010000168">
    <property type="protein sequence ID" value="CAA9250372.1"/>
    <property type="molecule type" value="Genomic_DNA"/>
</dbReference>
<keyword evidence="2" id="KW-0328">Glycosyltransferase</keyword>
<sequence>GDHREPAPAPDRHPPPAGAAQAHAAPSAGNLHWRVPPPRARDQLAHGLRGHARPAAGVPAHRNAAGADGLAHPLRQEALLRLDPAGGRRHPGGDAGSRALRPRRPRRPLPRSRDAGAGRVLPEAPRGRPQPAGRGGGPDARHRPLRRRRRGPRQAGRSRADQLRLPPRRAGGRFRHGGGAPRRARFHLRRGPLPRRPRLYPPRIGRRGGPAVRHEV</sequence>
<feature type="non-terminal residue" evidence="2">
    <location>
        <position position="216"/>
    </location>
</feature>
<feature type="non-terminal residue" evidence="2">
    <location>
        <position position="1"/>
    </location>
</feature>
<evidence type="ECO:0000256" key="1">
    <source>
        <dbReference type="SAM" id="MobiDB-lite"/>
    </source>
</evidence>
<evidence type="ECO:0000313" key="2">
    <source>
        <dbReference type="EMBL" id="CAA9250372.1"/>
    </source>
</evidence>
<dbReference type="AlphaFoldDB" id="A0A6J4IFI5"/>
<feature type="compositionally biased region" description="Basic residues" evidence="1">
    <location>
        <begin position="166"/>
        <end position="198"/>
    </location>
</feature>
<dbReference type="EC" id="2.4.2.9" evidence="2"/>
<feature type="region of interest" description="Disordered" evidence="1">
    <location>
        <begin position="1"/>
        <end position="216"/>
    </location>
</feature>